<evidence type="ECO:0000256" key="3">
    <source>
        <dbReference type="ARBA" id="ARBA00012425"/>
    </source>
</evidence>
<evidence type="ECO:0000256" key="13">
    <source>
        <dbReference type="SAM" id="Coils"/>
    </source>
</evidence>
<dbReference type="CDD" id="cd18186">
    <property type="entry name" value="BTB_POZ_ZBTB_KLHL-like"/>
    <property type="match status" value="1"/>
</dbReference>
<evidence type="ECO:0000256" key="11">
    <source>
        <dbReference type="ARBA" id="ARBA00048367"/>
    </source>
</evidence>
<dbReference type="InterPro" id="IPR011009">
    <property type="entry name" value="Kinase-like_dom_sf"/>
</dbReference>
<dbReference type="PANTHER" id="PTHR24056:SF548">
    <property type="entry name" value="CYCLIN-DEPENDENT KINASE A-1"/>
    <property type="match status" value="1"/>
</dbReference>
<dbReference type="Proteomes" id="UP001465755">
    <property type="component" value="Unassembled WGS sequence"/>
</dbReference>
<gene>
    <name evidence="17" type="ORF">WJX73_006349</name>
</gene>
<dbReference type="GO" id="GO:0000307">
    <property type="term" value="C:cyclin-dependent protein kinase holoenzyme complex"/>
    <property type="evidence" value="ECO:0007669"/>
    <property type="project" value="TreeGrafter"/>
</dbReference>
<evidence type="ECO:0000256" key="1">
    <source>
        <dbReference type="ARBA" id="ARBA00004906"/>
    </source>
</evidence>
<dbReference type="GO" id="GO:0010389">
    <property type="term" value="P:regulation of G2/M transition of mitotic cell cycle"/>
    <property type="evidence" value="ECO:0007669"/>
    <property type="project" value="TreeGrafter"/>
</dbReference>
<sequence>MTATEPSDEQGVVITLQACSSTVWPPDRLLTHLHWIGASRPAAAELEQDSFQDDLVNLFDSEASEDELDDTPYNLSWLEGNDDDEEYGDEFEEALAEAAQDQYYNVEARQASGSSLYLACRVGDLERVKQLVQEGVDVNKRDLWDSVPLYYTCLAGHLEVAQCLLEAGASCNEYTFDGERCHYVALTPALRTLIGQYKQRPPPLDPLAYSFRPLSPIGADPEQVVASAHELIPDSFSDFAFHLQDERLPLHRVILAARSPFFRHTLRRHWQEEPGAGPRSVHLLNPELSLKALQAVLVYLYTERLEADMDDMQMVQRVARKCRLKDLLAAIQAELRTFRLNFKTARRERAPRRFTLRPGSLPNAARLSEDLRRLRQRCSSLEERGCFTAHIADEADVLVKIESSLFRSHRCILAARSDFFRALLFQPEVMDQPSSRQAGALLPVVAVSDIGPPAFQVVLHYMYTGEVQALPPAFLEPHAAEELFDAADRLLLFPMKRLVAEAMAEQLRPEPLAADRIERICRLLLVSDQYAVAHLRAHCLHCLALVFDRLSSSAGPEDVRAVFEAFVLGVAPRPSSEIAVLLGSEGLPSSCSAQDGAEIDEGPHGEGQGTLLQDLREAFLQEFGARSALARQSIRTLLKRLDELSSDFSQDLDTALVPFVADCLRDGAAEGPWLLGVCESFSWNGQRFTRPVDLRVFSSRIKALMYDSLQAKGQGSFAVVYKARDRLTGDVITLKQVRIDQHCEEGLSGVAIREVSLLKDLQHANIVRLKDVLWDSRRLFLIMEYLDCDLHEHMACNNFLLGLDDVKVLMHQLLSGVHFCHSHRIIHRDLKPQNILVDRKTQQLKIADFGLARCYSLLPHAYTHEVVTLLYRAPEILLGSAIYSTPVDLWSVGCILAELLLGRPFFQGDSEIGQLFKIFEILGTPNDLHWPGVTKLPDWQAEFPKWVAKDLSQCIPRLDPLSLDLLQRLLAYDPSRRITARQAIHHPYFSSLHPPASSPLPAAGPLAHPPSAAVTASEAATVPMPQSEGPGARGMQPPAVPPAVKAIKLLDVCRSHSDPGQQRAGNSAPRTRSKDPKPSRTEQRPAQHAGPNGQAAKEPAPVPTTSRTMQTRSMKAAQEASQAASGNSASGGKAETSQQGAGSDPTDDSGMSDQTVEEVASCRKGKD</sequence>
<dbReference type="SUPFAM" id="SSF48403">
    <property type="entry name" value="Ankyrin repeat"/>
    <property type="match status" value="1"/>
</dbReference>
<dbReference type="InterPro" id="IPR011333">
    <property type="entry name" value="SKP1/BTB/POZ_sf"/>
</dbReference>
<evidence type="ECO:0000256" key="10">
    <source>
        <dbReference type="ARBA" id="ARBA00047811"/>
    </source>
</evidence>
<feature type="compositionally biased region" description="Polar residues" evidence="14">
    <location>
        <begin position="1058"/>
        <end position="1070"/>
    </location>
</feature>
<dbReference type="InterPro" id="IPR036770">
    <property type="entry name" value="Ankyrin_rpt-contain_sf"/>
</dbReference>
<evidence type="ECO:0000256" key="14">
    <source>
        <dbReference type="SAM" id="MobiDB-lite"/>
    </source>
</evidence>
<dbReference type="AlphaFoldDB" id="A0AAW1PQV9"/>
<dbReference type="InterPro" id="IPR000719">
    <property type="entry name" value="Prot_kinase_dom"/>
</dbReference>
<dbReference type="EC" id="2.7.11.22" evidence="3"/>
<dbReference type="InterPro" id="IPR008271">
    <property type="entry name" value="Ser/Thr_kinase_AS"/>
</dbReference>
<evidence type="ECO:0000256" key="12">
    <source>
        <dbReference type="PROSITE-ProRule" id="PRU00023"/>
    </source>
</evidence>
<comment type="caution">
    <text evidence="17">The sequence shown here is derived from an EMBL/GenBank/DDBJ whole genome shotgun (WGS) entry which is preliminary data.</text>
</comment>
<feature type="compositionally biased region" description="Basic and acidic residues" evidence="14">
    <location>
        <begin position="1072"/>
        <end position="1085"/>
    </location>
</feature>
<dbReference type="GO" id="GO:0005634">
    <property type="term" value="C:nucleus"/>
    <property type="evidence" value="ECO:0007669"/>
    <property type="project" value="TreeGrafter"/>
</dbReference>
<feature type="repeat" description="ANK" evidence="12">
    <location>
        <begin position="111"/>
        <end position="143"/>
    </location>
</feature>
<feature type="domain" description="BTB" evidence="16">
    <location>
        <begin position="237"/>
        <end position="309"/>
    </location>
</feature>
<keyword evidence="13" id="KW-0175">Coiled coil</keyword>
<dbReference type="CDD" id="cd07829">
    <property type="entry name" value="STKc_CDK_like"/>
    <property type="match status" value="1"/>
</dbReference>
<evidence type="ECO:0000256" key="5">
    <source>
        <dbReference type="ARBA" id="ARBA00022553"/>
    </source>
</evidence>
<evidence type="ECO:0000256" key="8">
    <source>
        <dbReference type="ARBA" id="ARBA00022777"/>
    </source>
</evidence>
<dbReference type="InterPro" id="IPR002110">
    <property type="entry name" value="Ankyrin_rpt"/>
</dbReference>
<feature type="region of interest" description="Disordered" evidence="14">
    <location>
        <begin position="1000"/>
        <end position="1039"/>
    </location>
</feature>
<comment type="similarity">
    <text evidence="2">Belongs to the protein kinase superfamily. CMGC Ser/Thr protein kinase family. CDC2/CDKX subfamily.</text>
</comment>
<evidence type="ECO:0000256" key="4">
    <source>
        <dbReference type="ARBA" id="ARBA00022527"/>
    </source>
</evidence>
<dbReference type="InterPro" id="IPR000210">
    <property type="entry name" value="BTB/POZ_dom"/>
</dbReference>
<dbReference type="GO" id="GO:0007165">
    <property type="term" value="P:signal transduction"/>
    <property type="evidence" value="ECO:0007669"/>
    <property type="project" value="TreeGrafter"/>
</dbReference>
<name>A0AAW1PQV9_9CHLO</name>
<feature type="region of interest" description="Disordered" evidence="14">
    <location>
        <begin position="1056"/>
        <end position="1167"/>
    </location>
</feature>
<dbReference type="PROSITE" id="PS50297">
    <property type="entry name" value="ANK_REP_REGION"/>
    <property type="match status" value="1"/>
</dbReference>
<comment type="pathway">
    <text evidence="1">Protein modification; protein ubiquitination.</text>
</comment>
<feature type="domain" description="BTB" evidence="16">
    <location>
        <begin position="395"/>
        <end position="471"/>
    </location>
</feature>
<dbReference type="SUPFAM" id="SSF54695">
    <property type="entry name" value="POZ domain"/>
    <property type="match status" value="2"/>
</dbReference>
<evidence type="ECO:0000256" key="2">
    <source>
        <dbReference type="ARBA" id="ARBA00006485"/>
    </source>
</evidence>
<dbReference type="GO" id="GO:0030332">
    <property type="term" value="F:cyclin binding"/>
    <property type="evidence" value="ECO:0007669"/>
    <property type="project" value="TreeGrafter"/>
</dbReference>
<dbReference type="Pfam" id="PF12796">
    <property type="entry name" value="Ank_2"/>
    <property type="match status" value="1"/>
</dbReference>
<dbReference type="PANTHER" id="PTHR24056">
    <property type="entry name" value="CELL DIVISION PROTEIN KINASE"/>
    <property type="match status" value="1"/>
</dbReference>
<keyword evidence="12" id="KW-0040">ANK repeat</keyword>
<feature type="domain" description="Protein kinase" evidence="15">
    <location>
        <begin position="706"/>
        <end position="989"/>
    </location>
</feature>
<dbReference type="GO" id="GO:0010468">
    <property type="term" value="P:regulation of gene expression"/>
    <property type="evidence" value="ECO:0007669"/>
    <property type="project" value="TreeGrafter"/>
</dbReference>
<keyword evidence="5" id="KW-0597">Phosphoprotein</keyword>
<dbReference type="GO" id="GO:0005737">
    <property type="term" value="C:cytoplasm"/>
    <property type="evidence" value="ECO:0007669"/>
    <property type="project" value="TreeGrafter"/>
</dbReference>
<dbReference type="FunFam" id="1.10.510.10:FF:000574">
    <property type="entry name" value="Cell division related protein kinase 2"/>
    <property type="match status" value="1"/>
</dbReference>
<evidence type="ECO:0000256" key="9">
    <source>
        <dbReference type="ARBA" id="ARBA00022840"/>
    </source>
</evidence>
<feature type="compositionally biased region" description="Low complexity" evidence="14">
    <location>
        <begin position="1115"/>
        <end position="1135"/>
    </location>
</feature>
<dbReference type="EMBL" id="JALJOQ010000011">
    <property type="protein sequence ID" value="KAK9811142.1"/>
    <property type="molecule type" value="Genomic_DNA"/>
</dbReference>
<keyword evidence="9" id="KW-0067">ATP-binding</keyword>
<feature type="coiled-coil region" evidence="13">
    <location>
        <begin position="328"/>
        <end position="384"/>
    </location>
</feature>
<dbReference type="InterPro" id="IPR050108">
    <property type="entry name" value="CDK"/>
</dbReference>
<feature type="compositionally biased region" description="Polar residues" evidence="14">
    <location>
        <begin position="1103"/>
        <end position="1113"/>
    </location>
</feature>
<keyword evidence="7" id="KW-0547">Nucleotide-binding</keyword>
<dbReference type="SMART" id="SM00220">
    <property type="entry name" value="S_TKc"/>
    <property type="match status" value="1"/>
</dbReference>
<proteinExistence type="inferred from homology"/>
<dbReference type="Pfam" id="PF00651">
    <property type="entry name" value="BTB"/>
    <property type="match status" value="2"/>
</dbReference>
<dbReference type="SUPFAM" id="SSF56112">
    <property type="entry name" value="Protein kinase-like (PK-like)"/>
    <property type="match status" value="1"/>
</dbReference>
<dbReference type="SMART" id="SM00248">
    <property type="entry name" value="ANK"/>
    <property type="match status" value="2"/>
</dbReference>
<evidence type="ECO:0000259" key="15">
    <source>
        <dbReference type="PROSITE" id="PS50011"/>
    </source>
</evidence>
<dbReference type="PROSITE" id="PS50088">
    <property type="entry name" value="ANK_REPEAT"/>
    <property type="match status" value="1"/>
</dbReference>
<evidence type="ECO:0000259" key="16">
    <source>
        <dbReference type="PROSITE" id="PS50097"/>
    </source>
</evidence>
<keyword evidence="8" id="KW-0418">Kinase</keyword>
<dbReference type="PROSITE" id="PS00108">
    <property type="entry name" value="PROTEIN_KINASE_ST"/>
    <property type="match status" value="1"/>
</dbReference>
<dbReference type="GO" id="GO:0004693">
    <property type="term" value="F:cyclin-dependent protein serine/threonine kinase activity"/>
    <property type="evidence" value="ECO:0007669"/>
    <property type="project" value="UniProtKB-EC"/>
</dbReference>
<evidence type="ECO:0000256" key="6">
    <source>
        <dbReference type="ARBA" id="ARBA00022679"/>
    </source>
</evidence>
<evidence type="ECO:0000313" key="17">
    <source>
        <dbReference type="EMBL" id="KAK9811142.1"/>
    </source>
</evidence>
<keyword evidence="4" id="KW-0723">Serine/threonine-protein kinase</keyword>
<evidence type="ECO:0000313" key="18">
    <source>
        <dbReference type="Proteomes" id="UP001465755"/>
    </source>
</evidence>
<dbReference type="Gene3D" id="3.30.710.10">
    <property type="entry name" value="Potassium Channel Kv1.1, Chain A"/>
    <property type="match status" value="2"/>
</dbReference>
<comment type="catalytic activity">
    <reaction evidence="11">
        <text>L-seryl-[protein] + ATP = O-phospho-L-seryl-[protein] + ADP + H(+)</text>
        <dbReference type="Rhea" id="RHEA:17989"/>
        <dbReference type="Rhea" id="RHEA-COMP:9863"/>
        <dbReference type="Rhea" id="RHEA-COMP:11604"/>
        <dbReference type="ChEBI" id="CHEBI:15378"/>
        <dbReference type="ChEBI" id="CHEBI:29999"/>
        <dbReference type="ChEBI" id="CHEBI:30616"/>
        <dbReference type="ChEBI" id="CHEBI:83421"/>
        <dbReference type="ChEBI" id="CHEBI:456216"/>
        <dbReference type="EC" id="2.7.11.22"/>
    </reaction>
</comment>
<protein>
    <recommendedName>
        <fullName evidence="3">cyclin-dependent kinase</fullName>
        <ecNumber evidence="3">2.7.11.22</ecNumber>
    </recommendedName>
</protein>
<comment type="catalytic activity">
    <reaction evidence="10">
        <text>L-threonyl-[protein] + ATP = O-phospho-L-threonyl-[protein] + ADP + H(+)</text>
        <dbReference type="Rhea" id="RHEA:46608"/>
        <dbReference type="Rhea" id="RHEA-COMP:11060"/>
        <dbReference type="Rhea" id="RHEA-COMP:11605"/>
        <dbReference type="ChEBI" id="CHEBI:15378"/>
        <dbReference type="ChEBI" id="CHEBI:30013"/>
        <dbReference type="ChEBI" id="CHEBI:30616"/>
        <dbReference type="ChEBI" id="CHEBI:61977"/>
        <dbReference type="ChEBI" id="CHEBI:456216"/>
        <dbReference type="EC" id="2.7.11.22"/>
    </reaction>
</comment>
<dbReference type="PROSITE" id="PS50097">
    <property type="entry name" value="BTB"/>
    <property type="match status" value="2"/>
</dbReference>
<dbReference type="Gene3D" id="1.10.510.10">
    <property type="entry name" value="Transferase(Phosphotransferase) domain 1"/>
    <property type="match status" value="1"/>
</dbReference>
<dbReference type="Gene3D" id="1.25.40.20">
    <property type="entry name" value="Ankyrin repeat-containing domain"/>
    <property type="match status" value="1"/>
</dbReference>
<dbReference type="GO" id="GO:0000082">
    <property type="term" value="P:G1/S transition of mitotic cell cycle"/>
    <property type="evidence" value="ECO:0007669"/>
    <property type="project" value="TreeGrafter"/>
</dbReference>
<keyword evidence="6" id="KW-0808">Transferase</keyword>
<dbReference type="SMART" id="SM00225">
    <property type="entry name" value="BTB"/>
    <property type="match status" value="2"/>
</dbReference>
<evidence type="ECO:0000256" key="7">
    <source>
        <dbReference type="ARBA" id="ARBA00022741"/>
    </source>
</evidence>
<accession>A0AAW1PQV9</accession>
<dbReference type="GO" id="GO:0005524">
    <property type="term" value="F:ATP binding"/>
    <property type="evidence" value="ECO:0007669"/>
    <property type="project" value="UniProtKB-KW"/>
</dbReference>
<dbReference type="Gene3D" id="3.30.200.20">
    <property type="entry name" value="Phosphorylase Kinase, domain 1"/>
    <property type="match status" value="1"/>
</dbReference>
<organism evidence="17 18">
    <name type="scientific">Symbiochloris irregularis</name>
    <dbReference type="NCBI Taxonomy" id="706552"/>
    <lineage>
        <taxon>Eukaryota</taxon>
        <taxon>Viridiplantae</taxon>
        <taxon>Chlorophyta</taxon>
        <taxon>core chlorophytes</taxon>
        <taxon>Trebouxiophyceae</taxon>
        <taxon>Trebouxiales</taxon>
        <taxon>Trebouxiaceae</taxon>
        <taxon>Symbiochloris</taxon>
    </lineage>
</organism>
<keyword evidence="18" id="KW-1185">Reference proteome</keyword>
<feature type="compositionally biased region" description="Low complexity" evidence="14">
    <location>
        <begin position="1000"/>
        <end position="1022"/>
    </location>
</feature>
<dbReference type="PROSITE" id="PS50011">
    <property type="entry name" value="PROTEIN_KINASE_DOM"/>
    <property type="match status" value="1"/>
</dbReference>
<dbReference type="Pfam" id="PF00069">
    <property type="entry name" value="Pkinase"/>
    <property type="match status" value="1"/>
</dbReference>
<reference evidence="17 18" key="1">
    <citation type="journal article" date="2024" name="Nat. Commun.">
        <title>Phylogenomics reveals the evolutionary origins of lichenization in chlorophyte algae.</title>
        <authorList>
            <person name="Puginier C."/>
            <person name="Libourel C."/>
            <person name="Otte J."/>
            <person name="Skaloud P."/>
            <person name="Haon M."/>
            <person name="Grisel S."/>
            <person name="Petersen M."/>
            <person name="Berrin J.G."/>
            <person name="Delaux P.M."/>
            <person name="Dal Grande F."/>
            <person name="Keller J."/>
        </authorList>
    </citation>
    <scope>NUCLEOTIDE SEQUENCE [LARGE SCALE GENOMIC DNA]</scope>
    <source>
        <strain evidence="17 18">SAG 2036</strain>
    </source>
</reference>
<dbReference type="GO" id="GO:0051445">
    <property type="term" value="P:regulation of meiotic cell cycle"/>
    <property type="evidence" value="ECO:0007669"/>
    <property type="project" value="TreeGrafter"/>
</dbReference>